<gene>
    <name evidence="12" type="ordered locus">Marpi_0901</name>
</gene>
<evidence type="ECO:0000256" key="5">
    <source>
        <dbReference type="ARBA" id="ARBA00022741"/>
    </source>
</evidence>
<dbReference type="SUPFAM" id="SSF52540">
    <property type="entry name" value="P-loop containing nucleoside triphosphate hydrolases"/>
    <property type="match status" value="1"/>
</dbReference>
<dbReference type="Gene3D" id="3.40.50.300">
    <property type="entry name" value="P-loop containing nucleotide triphosphate hydrolases"/>
    <property type="match status" value="1"/>
</dbReference>
<dbReference type="FunFam" id="3.40.50.300:FF:000854">
    <property type="entry name" value="Multidrug ABC transporter ATP-binding protein"/>
    <property type="match status" value="1"/>
</dbReference>
<keyword evidence="8 9" id="KW-0472">Membrane</keyword>
<dbReference type="InterPro" id="IPR003593">
    <property type="entry name" value="AAA+_ATPase"/>
</dbReference>
<dbReference type="Gene3D" id="1.20.1560.10">
    <property type="entry name" value="ABC transporter type 1, transmembrane domain"/>
    <property type="match status" value="1"/>
</dbReference>
<dbReference type="InterPro" id="IPR011527">
    <property type="entry name" value="ABC1_TM_dom"/>
</dbReference>
<dbReference type="AlphaFoldDB" id="H2J7C5"/>
<dbReference type="eggNOG" id="COG1132">
    <property type="taxonomic scope" value="Bacteria"/>
</dbReference>
<evidence type="ECO:0000313" key="13">
    <source>
        <dbReference type="Proteomes" id="UP000007161"/>
    </source>
</evidence>
<dbReference type="STRING" id="443254.Marpi_0901"/>
<dbReference type="PROSITE" id="PS50929">
    <property type="entry name" value="ABC_TM1F"/>
    <property type="match status" value="1"/>
</dbReference>
<keyword evidence="13" id="KW-1185">Reference proteome</keyword>
<dbReference type="InterPro" id="IPR036640">
    <property type="entry name" value="ABC1_TM_sf"/>
</dbReference>
<keyword evidence="5" id="KW-0547">Nucleotide-binding</keyword>
<dbReference type="GO" id="GO:0016887">
    <property type="term" value="F:ATP hydrolysis activity"/>
    <property type="evidence" value="ECO:0007669"/>
    <property type="project" value="InterPro"/>
</dbReference>
<accession>H2J7C5</accession>
<dbReference type="GO" id="GO:0005524">
    <property type="term" value="F:ATP binding"/>
    <property type="evidence" value="ECO:0007669"/>
    <property type="project" value="UniProtKB-KW"/>
</dbReference>
<dbReference type="GO" id="GO:0005886">
    <property type="term" value="C:plasma membrane"/>
    <property type="evidence" value="ECO:0007669"/>
    <property type="project" value="UniProtKB-SubCell"/>
</dbReference>
<comment type="subcellular location">
    <subcellularLocation>
        <location evidence="1">Cell membrane</location>
        <topology evidence="1">Multi-pass membrane protein</topology>
    </subcellularLocation>
</comment>
<evidence type="ECO:0000256" key="2">
    <source>
        <dbReference type="ARBA" id="ARBA00022448"/>
    </source>
</evidence>
<dbReference type="PANTHER" id="PTHR43394">
    <property type="entry name" value="ATP-DEPENDENT PERMEASE MDL1, MITOCHONDRIAL"/>
    <property type="match status" value="1"/>
</dbReference>
<evidence type="ECO:0000256" key="8">
    <source>
        <dbReference type="ARBA" id="ARBA00023136"/>
    </source>
</evidence>
<evidence type="ECO:0000256" key="4">
    <source>
        <dbReference type="ARBA" id="ARBA00022692"/>
    </source>
</evidence>
<evidence type="ECO:0000256" key="6">
    <source>
        <dbReference type="ARBA" id="ARBA00022840"/>
    </source>
</evidence>
<dbReference type="InterPro" id="IPR039421">
    <property type="entry name" value="Type_1_exporter"/>
</dbReference>
<keyword evidence="2" id="KW-0813">Transport</keyword>
<feature type="transmembrane region" description="Helical" evidence="9">
    <location>
        <begin position="393"/>
        <end position="416"/>
    </location>
</feature>
<feature type="transmembrane region" description="Helical" evidence="9">
    <location>
        <begin position="436"/>
        <end position="454"/>
    </location>
</feature>
<evidence type="ECO:0000259" key="10">
    <source>
        <dbReference type="PROSITE" id="PS50893"/>
    </source>
</evidence>
<feature type="transmembrane region" description="Helical" evidence="9">
    <location>
        <begin position="209"/>
        <end position="235"/>
    </location>
</feature>
<dbReference type="SMART" id="SM00382">
    <property type="entry name" value="AAA"/>
    <property type="match status" value="1"/>
</dbReference>
<dbReference type="InterPro" id="IPR027417">
    <property type="entry name" value="P-loop_NTPase"/>
</dbReference>
<dbReference type="Pfam" id="PF00664">
    <property type="entry name" value="ABC_membrane"/>
    <property type="match status" value="1"/>
</dbReference>
<dbReference type="GO" id="GO:0015421">
    <property type="term" value="F:ABC-type oligopeptide transporter activity"/>
    <property type="evidence" value="ECO:0007669"/>
    <property type="project" value="TreeGrafter"/>
</dbReference>
<feature type="transmembrane region" description="Helical" evidence="9">
    <location>
        <begin position="313"/>
        <end position="336"/>
    </location>
</feature>
<proteinExistence type="predicted"/>
<dbReference type="PANTHER" id="PTHR43394:SF1">
    <property type="entry name" value="ATP-BINDING CASSETTE SUB-FAMILY B MEMBER 10, MITOCHONDRIAL"/>
    <property type="match status" value="1"/>
</dbReference>
<reference evidence="13" key="2">
    <citation type="submission" date="2012-01" db="EMBL/GenBank/DDBJ databases">
        <title>Complete sequence of chromosome of Marinitoga piezophila KA3.</title>
        <authorList>
            <person name="Lucas S."/>
            <person name="Han J."/>
            <person name="Lapidus A."/>
            <person name="Cheng J.-F."/>
            <person name="Goodwin L."/>
            <person name="Pitluck S."/>
            <person name="Peters L."/>
            <person name="Mikhailova N."/>
            <person name="Teshima H."/>
            <person name="Detter J.C."/>
            <person name="Han C."/>
            <person name="Tapia R."/>
            <person name="Land M."/>
            <person name="Hauser L."/>
            <person name="Kyrpides N."/>
            <person name="Ivanova N."/>
            <person name="Pagani I."/>
            <person name="Jebbar M."/>
            <person name="Vannier P."/>
            <person name="Oger P."/>
            <person name="Cario A."/>
            <person name="Bartlett D."/>
            <person name="Noll K.M."/>
            <person name="Woyke T."/>
        </authorList>
    </citation>
    <scope>NUCLEOTIDE SEQUENCE [LARGE SCALE GENOMIC DNA]</scope>
    <source>
        <strain evidence="13">DSM 14283 / JCM 11233 / KA3</strain>
    </source>
</reference>
<protein>
    <submittedName>
        <fullName evidence="12">ABC-type multidrug transport system, ATPase and permease component</fullName>
    </submittedName>
</protein>
<dbReference type="InterPro" id="IPR017871">
    <property type="entry name" value="ABC_transporter-like_CS"/>
</dbReference>
<keyword evidence="7 9" id="KW-1133">Transmembrane helix</keyword>
<sequence>MKIIKLMKFMKPYTVLLILSIGLLFIQATSDLSLPDYMSNIVNVGIQKSGITETIPEVIRATEMKRLFLFMNKDEKKSILNGYEYIKTGSEEAKNYIDEYPILEKESVYILKENENTEGFEKIFSRAFFAVQAIEKGETEGLKINKNSKVDIFKLLIFLPEKQRIDFADNIYEKFSKLGDSMISQSLAMAIKNEYEKVGIDLYQRQKSYILTTGSIMLLIALISVTSAVIVGFFASKTAAGMARDLRKAIFSKVENFAGEEFDKFSTASLITRTTNDITQIQNLMVILIRIVFYAPILGIGGVFRALDKSPSMSWIIGVAVAGILTLIISIFSVAFPKFKLIQKLVDKINLIARENLSGIMVIRAFNTQEHEKKRFDKANVELTKTSLFVNRLMAVMMPAMMLVMNITMILIVWVGAHQIDNFNLQVGDMMAFMQYSMQIIFSFIMMSMIFILFPRASVSANRIAEVLAMEPSITDPEKPKHFKKPFKGIVEFKNVFFKYPGGEDYALKDISFKAEPGKTTAIIGSTGSGKSTLVNLIPRIYDVTKGEVLIDGINVKEVTQKELREHIGYVPQKTTLFSGTIESNIKYGNENLTDEEMKKVADIAEALEFIEKLPEGFKTDVSQAGKNFSGGQKQRLSIARALAKKPEIFIFDDSFSALDFKTDLSIRRKLREYTKDSTIIIVAQRISTIINADQIIVIDEGKIVGIGTHNELMKSCETYREIAYSQLSEEELA</sequence>
<keyword evidence="3" id="KW-1003">Cell membrane</keyword>
<dbReference type="PROSITE" id="PS00211">
    <property type="entry name" value="ABC_TRANSPORTER_1"/>
    <property type="match status" value="1"/>
</dbReference>
<evidence type="ECO:0000256" key="1">
    <source>
        <dbReference type="ARBA" id="ARBA00004651"/>
    </source>
</evidence>
<dbReference type="CDD" id="cd18548">
    <property type="entry name" value="ABC_6TM_Tm287_like"/>
    <property type="match status" value="1"/>
</dbReference>
<feature type="transmembrane region" description="Helical" evidence="9">
    <location>
        <begin position="287"/>
        <end position="307"/>
    </location>
</feature>
<evidence type="ECO:0000256" key="7">
    <source>
        <dbReference type="ARBA" id="ARBA00022989"/>
    </source>
</evidence>
<feature type="domain" description="ABC transporter" evidence="10">
    <location>
        <begin position="491"/>
        <end position="726"/>
    </location>
</feature>
<feature type="domain" description="ABC transmembrane type-1" evidence="11">
    <location>
        <begin position="202"/>
        <end position="456"/>
    </location>
</feature>
<evidence type="ECO:0000313" key="12">
    <source>
        <dbReference type="EMBL" id="AEX85317.1"/>
    </source>
</evidence>
<evidence type="ECO:0000256" key="9">
    <source>
        <dbReference type="SAM" id="Phobius"/>
    </source>
</evidence>
<evidence type="ECO:0000256" key="3">
    <source>
        <dbReference type="ARBA" id="ARBA00022475"/>
    </source>
</evidence>
<evidence type="ECO:0000259" key="11">
    <source>
        <dbReference type="PROSITE" id="PS50929"/>
    </source>
</evidence>
<dbReference type="SUPFAM" id="SSF90123">
    <property type="entry name" value="ABC transporter transmembrane region"/>
    <property type="match status" value="1"/>
</dbReference>
<dbReference type="HOGENOM" id="CLU_000604_51_1_0"/>
<dbReference type="PROSITE" id="PS50893">
    <property type="entry name" value="ABC_TRANSPORTER_2"/>
    <property type="match status" value="1"/>
</dbReference>
<dbReference type="KEGG" id="mpz:Marpi_0901"/>
<keyword evidence="4 9" id="KW-0812">Transmembrane</keyword>
<dbReference type="Pfam" id="PF00005">
    <property type="entry name" value="ABC_tran"/>
    <property type="match status" value="1"/>
</dbReference>
<dbReference type="InterPro" id="IPR003439">
    <property type="entry name" value="ABC_transporter-like_ATP-bd"/>
</dbReference>
<name>H2J7C5_MARPK</name>
<reference evidence="12 13" key="1">
    <citation type="journal article" date="2012" name="J. Bacteriol.">
        <title>Complete Genome Sequence of the Thermophilic, Piezophilic, Heterotrophic Bacterium Marinitoga piezophila KA3.</title>
        <authorList>
            <person name="Lucas S."/>
            <person name="Han J."/>
            <person name="Lapidus A."/>
            <person name="Cheng J.F."/>
            <person name="Goodwin L.A."/>
            <person name="Pitluck S."/>
            <person name="Peters L."/>
            <person name="Mikhailova N."/>
            <person name="Teshima H."/>
            <person name="Detter J.C."/>
            <person name="Han C."/>
            <person name="Tapia R."/>
            <person name="Land M."/>
            <person name="Hauser L."/>
            <person name="Kyrpides N.C."/>
            <person name="Ivanova N."/>
            <person name="Pagani I."/>
            <person name="Vannier P."/>
            <person name="Oger P."/>
            <person name="Bartlett D.H."/>
            <person name="Noll K.M."/>
            <person name="Woyke T."/>
            <person name="Jebbar M."/>
        </authorList>
    </citation>
    <scope>NUCLEOTIDE SEQUENCE [LARGE SCALE GENOMIC DNA]</scope>
    <source>
        <strain evidence="13">DSM 14283 / JCM 11233 / KA3</strain>
    </source>
</reference>
<dbReference type="EMBL" id="CP003257">
    <property type="protein sequence ID" value="AEX85317.1"/>
    <property type="molecule type" value="Genomic_DNA"/>
</dbReference>
<organism evidence="12 13">
    <name type="scientific">Marinitoga piezophila (strain DSM 14283 / JCM 11233 / KA3)</name>
    <dbReference type="NCBI Taxonomy" id="443254"/>
    <lineage>
        <taxon>Bacteria</taxon>
        <taxon>Thermotogati</taxon>
        <taxon>Thermotogota</taxon>
        <taxon>Thermotogae</taxon>
        <taxon>Petrotogales</taxon>
        <taxon>Petrotogaceae</taxon>
        <taxon>Marinitoga</taxon>
    </lineage>
</organism>
<dbReference type="Proteomes" id="UP000007161">
    <property type="component" value="Chromosome"/>
</dbReference>
<keyword evidence="6" id="KW-0067">ATP-binding</keyword>